<name>A0ACB9SN74_HOLOL</name>
<gene>
    <name evidence="1" type="ORF">MML48_8g00002793</name>
</gene>
<protein>
    <submittedName>
        <fullName evidence="1">Transposase is4</fullName>
    </submittedName>
</protein>
<evidence type="ECO:0000313" key="2">
    <source>
        <dbReference type="Proteomes" id="UP001056778"/>
    </source>
</evidence>
<evidence type="ECO:0000313" key="1">
    <source>
        <dbReference type="EMBL" id="KAI4456626.1"/>
    </source>
</evidence>
<dbReference type="EMBL" id="CM043022">
    <property type="protein sequence ID" value="KAI4456626.1"/>
    <property type="molecule type" value="Genomic_DNA"/>
</dbReference>
<accession>A0ACB9SN74</accession>
<sequence>MWWEVNTESCNTSVLNAMRRNTFEKIKRYIHCRDNTHLPDNDKFARVRPYFQKLNEKCRQYGYYPEQISIDESMIPYFCKHGVKQFLKGKPIRYGYKMWCMCEPSGYLLQFEPYQGKTYTKSDLGVGGSVVMNLVNMLPANTPFKIYGDRFFFSLKLVAALTERGIGYTGTIKSNRIEKCPIISEKDMKKKERGYYDYCTDTNNNCTVTNWNDNRIVLLVSSCDSTFPVRPTNRWVSKEKKKLPVSQMLYYNIINLWEVLIEWTKI</sequence>
<dbReference type="Proteomes" id="UP001056778">
    <property type="component" value="Chromosome 8"/>
</dbReference>
<proteinExistence type="predicted"/>
<reference evidence="1" key="1">
    <citation type="submission" date="2022-04" db="EMBL/GenBank/DDBJ databases">
        <title>Chromosome-scale genome assembly of Holotrichia oblita Faldermann.</title>
        <authorList>
            <person name="Rongchong L."/>
        </authorList>
    </citation>
    <scope>NUCLEOTIDE SEQUENCE</scope>
    <source>
        <strain evidence="1">81SQS9</strain>
    </source>
</reference>
<comment type="caution">
    <text evidence="1">The sequence shown here is derived from an EMBL/GenBank/DDBJ whole genome shotgun (WGS) entry which is preliminary data.</text>
</comment>
<keyword evidence="2" id="KW-1185">Reference proteome</keyword>
<organism evidence="1 2">
    <name type="scientific">Holotrichia oblita</name>
    <name type="common">Chafer beetle</name>
    <dbReference type="NCBI Taxonomy" id="644536"/>
    <lineage>
        <taxon>Eukaryota</taxon>
        <taxon>Metazoa</taxon>
        <taxon>Ecdysozoa</taxon>
        <taxon>Arthropoda</taxon>
        <taxon>Hexapoda</taxon>
        <taxon>Insecta</taxon>
        <taxon>Pterygota</taxon>
        <taxon>Neoptera</taxon>
        <taxon>Endopterygota</taxon>
        <taxon>Coleoptera</taxon>
        <taxon>Polyphaga</taxon>
        <taxon>Scarabaeiformia</taxon>
        <taxon>Scarabaeidae</taxon>
        <taxon>Melolonthinae</taxon>
        <taxon>Holotrichia</taxon>
    </lineage>
</organism>